<evidence type="ECO:0000313" key="1">
    <source>
        <dbReference type="EMBL" id="KPQ41346.1"/>
    </source>
</evidence>
<reference evidence="1 2" key="1">
    <citation type="submission" date="2015-09" db="EMBL/GenBank/DDBJ databases">
        <title>A metagenomics-based metabolic model of nitrate-dependent anaerobic oxidation of methane by Methanoperedens-like archaea.</title>
        <authorList>
            <person name="Arshad A."/>
            <person name="Speth D.R."/>
            <person name="De Graaf R.M."/>
            <person name="Op Den Camp H.J."/>
            <person name="Jetten M.S."/>
            <person name="Welte C.U."/>
        </authorList>
    </citation>
    <scope>NUCLEOTIDE SEQUENCE [LARGE SCALE GENOMIC DNA]</scope>
</reference>
<dbReference type="EMBL" id="LKCM01000369">
    <property type="protein sequence ID" value="KPQ41346.1"/>
    <property type="molecule type" value="Genomic_DNA"/>
</dbReference>
<sequence length="73" mass="8436">MPIIFSDEDLMYLDKDQDEKLRSIRQTIDAIKAKGNTTLYKKCGHMMQYFTVGNAKLLQCVFCGNRVAEMIEL</sequence>
<proteinExistence type="predicted"/>
<accession>A0A0N8KQ74</accession>
<comment type="caution">
    <text evidence="1">The sequence shown here is derived from an EMBL/GenBank/DDBJ whole genome shotgun (WGS) entry which is preliminary data.</text>
</comment>
<evidence type="ECO:0000313" key="2">
    <source>
        <dbReference type="Proteomes" id="UP000050360"/>
    </source>
</evidence>
<dbReference type="Proteomes" id="UP000050360">
    <property type="component" value="Unassembled WGS sequence"/>
</dbReference>
<organism evidence="1 2">
    <name type="scientific">Candidatus Methanoperedens nitratireducens</name>
    <dbReference type="NCBI Taxonomy" id="1392998"/>
    <lineage>
        <taxon>Archaea</taxon>
        <taxon>Methanobacteriati</taxon>
        <taxon>Methanobacteriota</taxon>
        <taxon>Stenosarchaea group</taxon>
        <taxon>Methanomicrobia</taxon>
        <taxon>Methanosarcinales</taxon>
        <taxon>ANME-2 cluster</taxon>
        <taxon>Candidatus Methanoperedentaceae</taxon>
        <taxon>Candidatus Methanoperedens</taxon>
    </lineage>
</organism>
<protein>
    <submittedName>
        <fullName evidence="1">Uncharacterized protein</fullName>
    </submittedName>
</protein>
<name>A0A0N8KQ74_9EURY</name>
<gene>
    <name evidence="1" type="ORF">MPEBLZ_04105</name>
</gene>
<dbReference type="AlphaFoldDB" id="A0A0N8KQ74"/>